<feature type="non-terminal residue" evidence="2">
    <location>
        <position position="1"/>
    </location>
</feature>
<feature type="region of interest" description="Disordered" evidence="1">
    <location>
        <begin position="1"/>
        <end position="26"/>
    </location>
</feature>
<organism evidence="2 3">
    <name type="scientific">Nesidiocoris tenuis</name>
    <dbReference type="NCBI Taxonomy" id="355587"/>
    <lineage>
        <taxon>Eukaryota</taxon>
        <taxon>Metazoa</taxon>
        <taxon>Ecdysozoa</taxon>
        <taxon>Arthropoda</taxon>
        <taxon>Hexapoda</taxon>
        <taxon>Insecta</taxon>
        <taxon>Pterygota</taxon>
        <taxon>Neoptera</taxon>
        <taxon>Paraneoptera</taxon>
        <taxon>Hemiptera</taxon>
        <taxon>Heteroptera</taxon>
        <taxon>Panheteroptera</taxon>
        <taxon>Cimicomorpha</taxon>
        <taxon>Miridae</taxon>
        <taxon>Dicyphina</taxon>
        <taxon>Nesidiocoris</taxon>
    </lineage>
</organism>
<protein>
    <submittedName>
        <fullName evidence="2">Uncharacterized protein</fullName>
    </submittedName>
</protein>
<evidence type="ECO:0000313" key="2">
    <source>
        <dbReference type="EMBL" id="CAA9993523.1"/>
    </source>
</evidence>
<reference evidence="2 3" key="1">
    <citation type="submission" date="2020-02" db="EMBL/GenBank/DDBJ databases">
        <authorList>
            <person name="Ferguson B K."/>
        </authorList>
    </citation>
    <scope>NUCLEOTIDE SEQUENCE [LARGE SCALE GENOMIC DNA]</scope>
</reference>
<dbReference type="Proteomes" id="UP000479000">
    <property type="component" value="Unassembled WGS sequence"/>
</dbReference>
<proteinExistence type="predicted"/>
<name>A0A6H5FV80_9HEMI</name>
<gene>
    <name evidence="2" type="ORF">NTEN_LOCUS463</name>
</gene>
<sequence length="50" mass="5405">RGPERCRHSCAVTDEPPPQISSRGMTTPSYVTDIAASPAGQSTKLFYLHS</sequence>
<dbReference type="EMBL" id="CADCXU010000677">
    <property type="protein sequence ID" value="CAA9993523.1"/>
    <property type="molecule type" value="Genomic_DNA"/>
</dbReference>
<evidence type="ECO:0000313" key="3">
    <source>
        <dbReference type="Proteomes" id="UP000479000"/>
    </source>
</evidence>
<dbReference type="AlphaFoldDB" id="A0A6H5FV80"/>
<keyword evidence="3" id="KW-1185">Reference proteome</keyword>
<evidence type="ECO:0000256" key="1">
    <source>
        <dbReference type="SAM" id="MobiDB-lite"/>
    </source>
</evidence>
<accession>A0A6H5FV80</accession>